<evidence type="ECO:0000313" key="1">
    <source>
        <dbReference type="EMBL" id="SDH01206.1"/>
    </source>
</evidence>
<accession>A0A1G7YY53</accession>
<name>A0A1G7YY53_9FLAO</name>
<protein>
    <recommendedName>
        <fullName evidence="3">YdhG-like domain-containing protein</fullName>
    </recommendedName>
</protein>
<evidence type="ECO:0008006" key="3">
    <source>
        <dbReference type="Google" id="ProtNLM"/>
    </source>
</evidence>
<proteinExistence type="predicted"/>
<dbReference type="AlphaFoldDB" id="A0A1G7YY53"/>
<dbReference type="Proteomes" id="UP000199492">
    <property type="component" value="Unassembled WGS sequence"/>
</dbReference>
<sequence length="72" mass="8389">MKRQEDVKTIDVNISRFSIEFQEILKNCKQAISKEGPIAIEIIKYGLPIFVLNKNLIQFEGFSKYVGFYRST</sequence>
<evidence type="ECO:0000313" key="2">
    <source>
        <dbReference type="Proteomes" id="UP000199492"/>
    </source>
</evidence>
<dbReference type="Gene3D" id="3.90.1150.200">
    <property type="match status" value="1"/>
</dbReference>
<gene>
    <name evidence="1" type="ORF">SAMN04489796_1011164</name>
</gene>
<dbReference type="STRING" id="262004.SAMN04489796_1011164"/>
<dbReference type="SUPFAM" id="SSF159888">
    <property type="entry name" value="YdhG-like"/>
    <property type="match status" value="1"/>
</dbReference>
<keyword evidence="2" id="KW-1185">Reference proteome</keyword>
<dbReference type="EMBL" id="FNCZ01000001">
    <property type="protein sequence ID" value="SDH01206.1"/>
    <property type="molecule type" value="Genomic_DNA"/>
</dbReference>
<organism evidence="1 2">
    <name type="scientific">Winogradskyella thalassocola</name>
    <dbReference type="NCBI Taxonomy" id="262004"/>
    <lineage>
        <taxon>Bacteria</taxon>
        <taxon>Pseudomonadati</taxon>
        <taxon>Bacteroidota</taxon>
        <taxon>Flavobacteriia</taxon>
        <taxon>Flavobacteriales</taxon>
        <taxon>Flavobacteriaceae</taxon>
        <taxon>Winogradskyella</taxon>
    </lineage>
</organism>
<reference evidence="2" key="1">
    <citation type="submission" date="2016-10" db="EMBL/GenBank/DDBJ databases">
        <authorList>
            <person name="Varghese N."/>
            <person name="Submissions S."/>
        </authorList>
    </citation>
    <scope>NUCLEOTIDE SEQUENCE [LARGE SCALE GENOMIC DNA]</scope>
    <source>
        <strain evidence="2">DSM 15363</strain>
    </source>
</reference>